<keyword evidence="3" id="KW-1185">Reference proteome</keyword>
<gene>
    <name evidence="2" type="ORF">KAK03_07750</name>
</gene>
<evidence type="ECO:0000313" key="2">
    <source>
        <dbReference type="EMBL" id="MBQ0930379.1"/>
    </source>
</evidence>
<evidence type="ECO:0000259" key="1">
    <source>
        <dbReference type="Pfam" id="PF12773"/>
    </source>
</evidence>
<sequence>MPLNQYRDLSVIGSHMQAGFQFEFACAHCSNTWRSPFKPYRMGQLSTLLHKFTFLLPGMDNAGRASTSLADMRAKSARDSELATAMRQAESQFVNCEVCHATVCNECFNPSEGCCEKCAVERRGGARSAGGGGATASASADAAGAYCPNCRTPSDGGRFCAECGYDLASTHKSCPACGAMTSRSARFCTDCGHAF</sequence>
<proteinExistence type="predicted"/>
<dbReference type="AlphaFoldDB" id="A0A941BKQ3"/>
<evidence type="ECO:0000313" key="3">
    <source>
        <dbReference type="Proteomes" id="UP000676246"/>
    </source>
</evidence>
<dbReference type="RefSeq" id="WP_210853054.1">
    <property type="nucleotide sequence ID" value="NZ_JAGQDD010000004.1"/>
</dbReference>
<name>A0A941BKQ3_9BURK</name>
<dbReference type="Pfam" id="PF12773">
    <property type="entry name" value="DZR"/>
    <property type="match status" value="1"/>
</dbReference>
<comment type="caution">
    <text evidence="2">The sequence shown here is derived from an EMBL/GenBank/DDBJ whole genome shotgun (WGS) entry which is preliminary data.</text>
</comment>
<organism evidence="2 3">
    <name type="scientific">Ideonella alba</name>
    <dbReference type="NCBI Taxonomy" id="2824118"/>
    <lineage>
        <taxon>Bacteria</taxon>
        <taxon>Pseudomonadati</taxon>
        <taxon>Pseudomonadota</taxon>
        <taxon>Betaproteobacteria</taxon>
        <taxon>Burkholderiales</taxon>
        <taxon>Sphaerotilaceae</taxon>
        <taxon>Ideonella</taxon>
    </lineage>
</organism>
<feature type="domain" description="DZANK-type" evidence="1">
    <location>
        <begin position="147"/>
        <end position="192"/>
    </location>
</feature>
<accession>A0A941BKQ3</accession>
<dbReference type="EMBL" id="JAGQDD010000004">
    <property type="protein sequence ID" value="MBQ0930379.1"/>
    <property type="molecule type" value="Genomic_DNA"/>
</dbReference>
<dbReference type="InterPro" id="IPR025874">
    <property type="entry name" value="DZR"/>
</dbReference>
<protein>
    <submittedName>
        <fullName evidence="2">Zinc ribbon domain-containing protein</fullName>
    </submittedName>
</protein>
<reference evidence="2 3" key="1">
    <citation type="submission" date="2021-04" db="EMBL/GenBank/DDBJ databases">
        <title>The genome sequence of Ideonella sp. 3Y2.</title>
        <authorList>
            <person name="Liu Y."/>
        </authorList>
    </citation>
    <scope>NUCLEOTIDE SEQUENCE [LARGE SCALE GENOMIC DNA]</scope>
    <source>
        <strain evidence="2 3">3Y2</strain>
    </source>
</reference>
<dbReference type="Proteomes" id="UP000676246">
    <property type="component" value="Unassembled WGS sequence"/>
</dbReference>